<dbReference type="EMBL" id="CM009305">
    <property type="protein sequence ID" value="RQP01255.1"/>
    <property type="molecule type" value="Genomic_DNA"/>
</dbReference>
<dbReference type="Proteomes" id="UP000006729">
    <property type="component" value="Chromosome 16"/>
</dbReference>
<proteinExistence type="predicted"/>
<dbReference type="AlphaFoldDB" id="A0A3N7HWG8"/>
<name>A0A3N7HWG8_POPTR</name>
<evidence type="ECO:0000313" key="1">
    <source>
        <dbReference type="EMBL" id="RQP01255.1"/>
    </source>
</evidence>
<evidence type="ECO:0000313" key="2">
    <source>
        <dbReference type="Proteomes" id="UP000006729"/>
    </source>
</evidence>
<gene>
    <name evidence="1" type="ORF">POPTR_016G036350</name>
</gene>
<accession>A0A3N7HWG8</accession>
<organism evidence="1 2">
    <name type="scientific">Populus trichocarpa</name>
    <name type="common">Western balsam poplar</name>
    <name type="synonym">Populus balsamifera subsp. trichocarpa</name>
    <dbReference type="NCBI Taxonomy" id="3694"/>
    <lineage>
        <taxon>Eukaryota</taxon>
        <taxon>Viridiplantae</taxon>
        <taxon>Streptophyta</taxon>
        <taxon>Embryophyta</taxon>
        <taxon>Tracheophyta</taxon>
        <taxon>Spermatophyta</taxon>
        <taxon>Magnoliopsida</taxon>
        <taxon>eudicotyledons</taxon>
        <taxon>Gunneridae</taxon>
        <taxon>Pentapetalae</taxon>
        <taxon>rosids</taxon>
        <taxon>fabids</taxon>
        <taxon>Malpighiales</taxon>
        <taxon>Salicaceae</taxon>
        <taxon>Saliceae</taxon>
        <taxon>Populus</taxon>
    </lineage>
</organism>
<protein>
    <submittedName>
        <fullName evidence="1">Uncharacterized protein</fullName>
    </submittedName>
</protein>
<reference evidence="1 2" key="1">
    <citation type="journal article" date="2006" name="Science">
        <title>The genome of black cottonwood, Populus trichocarpa (Torr. &amp; Gray).</title>
        <authorList>
            <person name="Tuskan G.A."/>
            <person name="Difazio S."/>
            <person name="Jansson S."/>
            <person name="Bohlmann J."/>
            <person name="Grigoriev I."/>
            <person name="Hellsten U."/>
            <person name="Putnam N."/>
            <person name="Ralph S."/>
            <person name="Rombauts S."/>
            <person name="Salamov A."/>
            <person name="Schein J."/>
            <person name="Sterck L."/>
            <person name="Aerts A."/>
            <person name="Bhalerao R.R."/>
            <person name="Bhalerao R.P."/>
            <person name="Blaudez D."/>
            <person name="Boerjan W."/>
            <person name="Brun A."/>
            <person name="Brunner A."/>
            <person name="Busov V."/>
            <person name="Campbell M."/>
            <person name="Carlson J."/>
            <person name="Chalot M."/>
            <person name="Chapman J."/>
            <person name="Chen G.L."/>
            <person name="Cooper D."/>
            <person name="Coutinho P.M."/>
            <person name="Couturier J."/>
            <person name="Covert S."/>
            <person name="Cronk Q."/>
            <person name="Cunningham R."/>
            <person name="Davis J."/>
            <person name="Degroeve S."/>
            <person name="Dejardin A."/>
            <person name="Depamphilis C."/>
            <person name="Detter J."/>
            <person name="Dirks B."/>
            <person name="Dubchak I."/>
            <person name="Duplessis S."/>
            <person name="Ehlting J."/>
            <person name="Ellis B."/>
            <person name="Gendler K."/>
            <person name="Goodstein D."/>
            <person name="Gribskov M."/>
            <person name="Grimwood J."/>
            <person name="Groover A."/>
            <person name="Gunter L."/>
            <person name="Hamberger B."/>
            <person name="Heinze B."/>
            <person name="Helariutta Y."/>
            <person name="Henrissat B."/>
            <person name="Holligan D."/>
            <person name="Holt R."/>
            <person name="Huang W."/>
            <person name="Islam-Faridi N."/>
            <person name="Jones S."/>
            <person name="Jones-Rhoades M."/>
            <person name="Jorgensen R."/>
            <person name="Joshi C."/>
            <person name="Kangasjarvi J."/>
            <person name="Karlsson J."/>
            <person name="Kelleher C."/>
            <person name="Kirkpatrick R."/>
            <person name="Kirst M."/>
            <person name="Kohler A."/>
            <person name="Kalluri U."/>
            <person name="Larimer F."/>
            <person name="Leebens-Mack J."/>
            <person name="Leple J.C."/>
            <person name="Locascio P."/>
            <person name="Lou Y."/>
            <person name="Lucas S."/>
            <person name="Martin F."/>
            <person name="Montanini B."/>
            <person name="Napoli C."/>
            <person name="Nelson D.R."/>
            <person name="Nelson C."/>
            <person name="Nieminen K."/>
            <person name="Nilsson O."/>
            <person name="Pereda V."/>
            <person name="Peter G."/>
            <person name="Philippe R."/>
            <person name="Pilate G."/>
            <person name="Poliakov A."/>
            <person name="Razumovskaya J."/>
            <person name="Richardson P."/>
            <person name="Rinaldi C."/>
            <person name="Ritland K."/>
            <person name="Rouze P."/>
            <person name="Ryaboy D."/>
            <person name="Schmutz J."/>
            <person name="Schrader J."/>
            <person name="Segerman B."/>
            <person name="Shin H."/>
            <person name="Siddiqui A."/>
            <person name="Sterky F."/>
            <person name="Terry A."/>
            <person name="Tsai C.J."/>
            <person name="Uberbacher E."/>
            <person name="Unneberg P."/>
            <person name="Vahala J."/>
            <person name="Wall K."/>
            <person name="Wessler S."/>
            <person name="Yang G."/>
            <person name="Yin T."/>
            <person name="Douglas C."/>
            <person name="Marra M."/>
            <person name="Sandberg G."/>
            <person name="Van de Peer Y."/>
            <person name="Rokhsar D."/>
        </authorList>
    </citation>
    <scope>NUCLEOTIDE SEQUENCE [LARGE SCALE GENOMIC DNA]</scope>
    <source>
        <strain evidence="2">cv. Nisqually</strain>
    </source>
</reference>
<keyword evidence="2" id="KW-1185">Reference proteome</keyword>
<sequence length="30" mass="3451">MKSFCYKIEPGAIICSDQGSFKLNIFFCIF</sequence>
<dbReference type="InParanoid" id="A0A3N7HWG8"/>